<dbReference type="RefSeq" id="WP_172808230.1">
    <property type="nucleotide sequence ID" value="NZ_BMIP01000005.1"/>
</dbReference>
<accession>A0A917DUZ4</accession>
<name>A0A917DUZ4_9SPHN</name>
<evidence type="ECO:0000313" key="2">
    <source>
        <dbReference type="EMBL" id="GGD72986.1"/>
    </source>
</evidence>
<protein>
    <recommendedName>
        <fullName evidence="4">Heme exporter protein D</fullName>
    </recommendedName>
</protein>
<dbReference type="Proteomes" id="UP000612349">
    <property type="component" value="Unassembled WGS sequence"/>
</dbReference>
<evidence type="ECO:0000313" key="3">
    <source>
        <dbReference type="Proteomes" id="UP000612349"/>
    </source>
</evidence>
<evidence type="ECO:0008006" key="4">
    <source>
        <dbReference type="Google" id="ProtNLM"/>
    </source>
</evidence>
<feature type="transmembrane region" description="Helical" evidence="1">
    <location>
        <begin position="12"/>
        <end position="33"/>
    </location>
</feature>
<comment type="caution">
    <text evidence="2">The sequence shown here is derived from an EMBL/GenBank/DDBJ whole genome shotgun (WGS) entry which is preliminary data.</text>
</comment>
<dbReference type="EMBL" id="BMIP01000005">
    <property type="protein sequence ID" value="GGD72986.1"/>
    <property type="molecule type" value="Genomic_DNA"/>
</dbReference>
<keyword evidence="1" id="KW-1133">Transmembrane helix</keyword>
<keyword evidence="3" id="KW-1185">Reference proteome</keyword>
<reference evidence="2" key="1">
    <citation type="journal article" date="2014" name="Int. J. Syst. Evol. Microbiol.">
        <title>Complete genome sequence of Corynebacterium casei LMG S-19264T (=DSM 44701T), isolated from a smear-ripened cheese.</title>
        <authorList>
            <consortium name="US DOE Joint Genome Institute (JGI-PGF)"/>
            <person name="Walter F."/>
            <person name="Albersmeier A."/>
            <person name="Kalinowski J."/>
            <person name="Ruckert C."/>
        </authorList>
    </citation>
    <scope>NUCLEOTIDE SEQUENCE</scope>
    <source>
        <strain evidence="2">CGMCC 1.15360</strain>
    </source>
</reference>
<reference evidence="2" key="2">
    <citation type="submission" date="2020-09" db="EMBL/GenBank/DDBJ databases">
        <authorList>
            <person name="Sun Q."/>
            <person name="Zhou Y."/>
        </authorList>
    </citation>
    <scope>NUCLEOTIDE SEQUENCE</scope>
    <source>
        <strain evidence="2">CGMCC 1.15360</strain>
    </source>
</reference>
<keyword evidence="1" id="KW-0812">Transmembrane</keyword>
<dbReference type="AlphaFoldDB" id="A0A917DUZ4"/>
<proteinExistence type="predicted"/>
<sequence length="47" mass="5506">MTEQLDQWPFVIACYAIGVAGTLAMVGWAWFAMRRAEKRRDMSREKK</sequence>
<organism evidence="2 3">
    <name type="scientific">Croceicoccus mobilis</name>
    <dbReference type="NCBI Taxonomy" id="1703339"/>
    <lineage>
        <taxon>Bacteria</taxon>
        <taxon>Pseudomonadati</taxon>
        <taxon>Pseudomonadota</taxon>
        <taxon>Alphaproteobacteria</taxon>
        <taxon>Sphingomonadales</taxon>
        <taxon>Erythrobacteraceae</taxon>
        <taxon>Croceicoccus</taxon>
    </lineage>
</organism>
<gene>
    <name evidence="2" type="ORF">GCM10010990_23270</name>
</gene>
<evidence type="ECO:0000256" key="1">
    <source>
        <dbReference type="SAM" id="Phobius"/>
    </source>
</evidence>
<keyword evidence="1" id="KW-0472">Membrane</keyword>